<dbReference type="Pfam" id="PF06027">
    <property type="entry name" value="SLC35F"/>
    <property type="match status" value="2"/>
</dbReference>
<dbReference type="AlphaFoldDB" id="A0A7S3V4F0"/>
<feature type="transmembrane region" description="Helical" evidence="8">
    <location>
        <begin position="406"/>
        <end position="424"/>
    </location>
</feature>
<feature type="transmembrane region" description="Helical" evidence="8">
    <location>
        <begin position="68"/>
        <end position="87"/>
    </location>
</feature>
<sequence>MPPQTNHAPAQIIKDDDELSYDESLESIDVSMGEYSKEASDNESEYLQSSVQGNLTEGIGRCFAHWRILLAGQVLSILLALSSAMSASMHFDCNVSAPSMQTALVFAMMSVHCLALIRKKSSKAEMTENVNSIDIPIADLALGTSVSIDSIDARDRRSMYKKDEMKVTSYHIAGFINISCPWWVYAMLALLSAEAAFFTFLAYKYTSLPSASLLDNVNILAAMVGSRILLKRKYRLSHILGAAICCAGVAFNIFSDVEKGNQDDPDMIDNASEKIEAEAYPQKMIGDVLAIVGGLLVGFCDVIVESIVKDHVSIHEYLGIVGFFGSIFAFTQSFFLERNQIMKFFAEDSVTIMTTEELHDLYDDPYMGPRTCTRNNAVFLLFIYMFAQYIFNYTMSRFLKVSESALLTLSLLTADIYAVVFTIIEEKMPPPLMFYGAFVLVVIGVIVYEMSPSPLGYADDLQMENGIEFITGISYRDKNGSNSDLSNSDGHDGEKIEKREIS</sequence>
<keyword evidence="5 8" id="KW-1133">Transmembrane helix</keyword>
<feature type="transmembrane region" description="Helical" evidence="8">
    <location>
        <begin position="316"/>
        <end position="335"/>
    </location>
</feature>
<dbReference type="EMBL" id="HBIO01001072">
    <property type="protein sequence ID" value="CAE0455922.1"/>
    <property type="molecule type" value="Transcribed_RNA"/>
</dbReference>
<name>A0A7S3V4F0_9STRA</name>
<dbReference type="InterPro" id="IPR009262">
    <property type="entry name" value="SLC35_F1/F2/F6"/>
</dbReference>
<evidence type="ECO:0000256" key="4">
    <source>
        <dbReference type="ARBA" id="ARBA00022692"/>
    </source>
</evidence>
<feature type="transmembrane region" description="Helical" evidence="8">
    <location>
        <begin position="430"/>
        <end position="448"/>
    </location>
</feature>
<protein>
    <recommendedName>
        <fullName evidence="10">EamA domain-containing protein</fullName>
    </recommendedName>
</protein>
<proteinExistence type="inferred from homology"/>
<gene>
    <name evidence="9" type="ORF">CDEB00056_LOCUS763</name>
</gene>
<reference evidence="9" key="1">
    <citation type="submission" date="2021-01" db="EMBL/GenBank/DDBJ databases">
        <authorList>
            <person name="Corre E."/>
            <person name="Pelletier E."/>
            <person name="Niang G."/>
            <person name="Scheremetjew M."/>
            <person name="Finn R."/>
            <person name="Kale V."/>
            <person name="Holt S."/>
            <person name="Cochrane G."/>
            <person name="Meng A."/>
            <person name="Brown T."/>
            <person name="Cohen L."/>
        </authorList>
    </citation>
    <scope>NUCLEOTIDE SEQUENCE</scope>
    <source>
        <strain evidence="9">MM31A-1</strain>
    </source>
</reference>
<organism evidence="9">
    <name type="scientific">Chaetoceros debilis</name>
    <dbReference type="NCBI Taxonomy" id="122233"/>
    <lineage>
        <taxon>Eukaryota</taxon>
        <taxon>Sar</taxon>
        <taxon>Stramenopiles</taxon>
        <taxon>Ochrophyta</taxon>
        <taxon>Bacillariophyta</taxon>
        <taxon>Coscinodiscophyceae</taxon>
        <taxon>Chaetocerotophycidae</taxon>
        <taxon>Chaetocerotales</taxon>
        <taxon>Chaetocerotaceae</taxon>
        <taxon>Chaetoceros</taxon>
    </lineage>
</organism>
<dbReference type="GO" id="GO:0016020">
    <property type="term" value="C:membrane"/>
    <property type="evidence" value="ECO:0007669"/>
    <property type="project" value="UniProtKB-SubCell"/>
</dbReference>
<feature type="region of interest" description="Disordered" evidence="7">
    <location>
        <begin position="480"/>
        <end position="502"/>
    </location>
</feature>
<dbReference type="PANTHER" id="PTHR14233:SF4">
    <property type="entry name" value="SOLUTE CARRIER FAMILY 35 MEMBER F2"/>
    <property type="match status" value="1"/>
</dbReference>
<dbReference type="SUPFAM" id="SSF103481">
    <property type="entry name" value="Multidrug resistance efflux transporter EmrE"/>
    <property type="match status" value="1"/>
</dbReference>
<evidence type="ECO:0000256" key="1">
    <source>
        <dbReference type="ARBA" id="ARBA00004141"/>
    </source>
</evidence>
<dbReference type="InterPro" id="IPR037185">
    <property type="entry name" value="EmrE-like"/>
</dbReference>
<dbReference type="InterPro" id="IPR052221">
    <property type="entry name" value="SLC35F_Transporter"/>
</dbReference>
<feature type="transmembrane region" description="Helical" evidence="8">
    <location>
        <begin position="377"/>
        <end position="394"/>
    </location>
</feature>
<feature type="transmembrane region" description="Helical" evidence="8">
    <location>
        <begin position="284"/>
        <end position="304"/>
    </location>
</feature>
<feature type="compositionally biased region" description="Basic and acidic residues" evidence="7">
    <location>
        <begin position="489"/>
        <end position="502"/>
    </location>
</feature>
<evidence type="ECO:0008006" key="10">
    <source>
        <dbReference type="Google" id="ProtNLM"/>
    </source>
</evidence>
<feature type="transmembrane region" description="Helical" evidence="8">
    <location>
        <begin position="99"/>
        <end position="117"/>
    </location>
</feature>
<dbReference type="GO" id="GO:0022857">
    <property type="term" value="F:transmembrane transporter activity"/>
    <property type="evidence" value="ECO:0007669"/>
    <property type="project" value="InterPro"/>
</dbReference>
<keyword evidence="3" id="KW-0813">Transport</keyword>
<keyword evidence="6 8" id="KW-0472">Membrane</keyword>
<keyword evidence="4 8" id="KW-0812">Transmembrane</keyword>
<comment type="similarity">
    <text evidence="2">Belongs to the SLC35F solute transporter family.</text>
</comment>
<evidence type="ECO:0000256" key="5">
    <source>
        <dbReference type="ARBA" id="ARBA00022989"/>
    </source>
</evidence>
<dbReference type="PANTHER" id="PTHR14233">
    <property type="entry name" value="DUF914-RELATED"/>
    <property type="match status" value="1"/>
</dbReference>
<accession>A0A7S3V4F0</accession>
<evidence type="ECO:0000313" key="9">
    <source>
        <dbReference type="EMBL" id="CAE0455922.1"/>
    </source>
</evidence>
<evidence type="ECO:0000256" key="7">
    <source>
        <dbReference type="SAM" id="MobiDB-lite"/>
    </source>
</evidence>
<comment type="subcellular location">
    <subcellularLocation>
        <location evidence="1">Membrane</location>
        <topology evidence="1">Multi-pass membrane protein</topology>
    </subcellularLocation>
</comment>
<evidence type="ECO:0000256" key="2">
    <source>
        <dbReference type="ARBA" id="ARBA00007863"/>
    </source>
</evidence>
<evidence type="ECO:0000256" key="8">
    <source>
        <dbReference type="SAM" id="Phobius"/>
    </source>
</evidence>
<evidence type="ECO:0000256" key="3">
    <source>
        <dbReference type="ARBA" id="ARBA00022448"/>
    </source>
</evidence>
<evidence type="ECO:0000256" key="6">
    <source>
        <dbReference type="ARBA" id="ARBA00023136"/>
    </source>
</evidence>
<feature type="transmembrane region" description="Helical" evidence="8">
    <location>
        <begin position="209"/>
        <end position="229"/>
    </location>
</feature>